<sequence length="289" mass="30165">MKKIAFSLSVLAASLSAHAELSELGDYDLTKVTGQAGVDIELDLALDIGSIVYTDTTDGLDGDGGSLSISTIHIGGGEGRSTLFGFPNPGNTANIDDFKFIIDIDSTGKMVLNGSPTDGISPVDFEITVDEVFLSAANGTKGATLVDGFSVYGGALYFKATIEDKVNAASQMYTNIQLSAQVGIEDMDIDLTSMLGLKIDNMVVAGAEYFETIEENGSPTTTSRVATLRANMFAEPDGSGFVVDFSSGLSATNVFDIYAPEVSLGGQMLGAISLDDVDIRGVSMKFAGH</sequence>
<protein>
    <recommendedName>
        <fullName evidence="1">DUF6160 domain-containing protein</fullName>
    </recommendedName>
</protein>
<evidence type="ECO:0000313" key="2">
    <source>
        <dbReference type="EMBL" id="CUS41595.1"/>
    </source>
</evidence>
<evidence type="ECO:0000259" key="1">
    <source>
        <dbReference type="Pfam" id="PF19657"/>
    </source>
</evidence>
<dbReference type="InterPro" id="IPR046158">
    <property type="entry name" value="DUF6160"/>
</dbReference>
<reference evidence="2" key="1">
    <citation type="submission" date="2015-10" db="EMBL/GenBank/DDBJ databases">
        <authorList>
            <person name="Gilbert D.G."/>
        </authorList>
    </citation>
    <scope>NUCLEOTIDE SEQUENCE</scope>
</reference>
<dbReference type="Pfam" id="PF19657">
    <property type="entry name" value="DUF6160"/>
    <property type="match status" value="1"/>
</dbReference>
<gene>
    <name evidence="2" type="ORF">MGWOODY_Tha1669</name>
</gene>
<accession>A0A160TB69</accession>
<name>A0A160TB69_9ZZZZ</name>
<proteinExistence type="predicted"/>
<dbReference type="EMBL" id="CZQC01000048">
    <property type="protein sequence ID" value="CUS41595.1"/>
    <property type="molecule type" value="Genomic_DNA"/>
</dbReference>
<feature type="domain" description="DUF6160" evidence="1">
    <location>
        <begin position="1"/>
        <end position="105"/>
    </location>
</feature>
<organism evidence="2">
    <name type="scientific">hydrothermal vent metagenome</name>
    <dbReference type="NCBI Taxonomy" id="652676"/>
    <lineage>
        <taxon>unclassified sequences</taxon>
        <taxon>metagenomes</taxon>
        <taxon>ecological metagenomes</taxon>
    </lineage>
</organism>
<dbReference type="AlphaFoldDB" id="A0A160TB69"/>